<keyword evidence="3" id="KW-1185">Reference proteome</keyword>
<comment type="caution">
    <text evidence="2">The sequence shown here is derived from an EMBL/GenBank/DDBJ whole genome shotgun (WGS) entry which is preliminary data.</text>
</comment>
<protein>
    <recommendedName>
        <fullName evidence="1">Aminoglycoside phosphotransferase domain-containing protein</fullName>
    </recommendedName>
</protein>
<organism evidence="2 3">
    <name type="scientific">Actinokineospora spheciospongiae</name>
    <dbReference type="NCBI Taxonomy" id="909613"/>
    <lineage>
        <taxon>Bacteria</taxon>
        <taxon>Bacillati</taxon>
        <taxon>Actinomycetota</taxon>
        <taxon>Actinomycetes</taxon>
        <taxon>Pseudonocardiales</taxon>
        <taxon>Pseudonocardiaceae</taxon>
        <taxon>Actinokineospora</taxon>
    </lineage>
</organism>
<evidence type="ECO:0000313" key="3">
    <source>
        <dbReference type="Proteomes" id="UP000019277"/>
    </source>
</evidence>
<evidence type="ECO:0000259" key="1">
    <source>
        <dbReference type="Pfam" id="PF01636"/>
    </source>
</evidence>
<gene>
    <name evidence="2" type="ORF">UO65_2140</name>
</gene>
<dbReference type="InterPro" id="IPR011009">
    <property type="entry name" value="Kinase-like_dom_sf"/>
</dbReference>
<dbReference type="AlphaFoldDB" id="W7INS1"/>
<proteinExistence type="predicted"/>
<reference evidence="2 3" key="1">
    <citation type="journal article" date="2014" name="Genome Announc.">
        <title>Draft Genome Sequence of the Antitrypanosomally Active Sponge-Associated Bacterium Actinokineospora sp. Strain EG49.</title>
        <authorList>
            <person name="Harjes J."/>
            <person name="Ryu T."/>
            <person name="Abdelmohsen U.R."/>
            <person name="Moitinho-Silva L."/>
            <person name="Horn H."/>
            <person name="Ravasi T."/>
            <person name="Hentschel U."/>
        </authorList>
    </citation>
    <scope>NUCLEOTIDE SEQUENCE [LARGE SCALE GENOMIC DNA]</scope>
    <source>
        <strain evidence="2 3">EG49</strain>
    </source>
</reference>
<dbReference type="Pfam" id="PF01636">
    <property type="entry name" value="APH"/>
    <property type="match status" value="1"/>
</dbReference>
<dbReference type="STRING" id="909613.UO65_2140"/>
<feature type="domain" description="Aminoglycoside phosphotransferase" evidence="1">
    <location>
        <begin position="112"/>
        <end position="249"/>
    </location>
</feature>
<dbReference type="InterPro" id="IPR002575">
    <property type="entry name" value="Aminoglycoside_PTrfase"/>
</dbReference>
<dbReference type="eggNOG" id="COG3178">
    <property type="taxonomic scope" value="Bacteria"/>
</dbReference>
<evidence type="ECO:0000313" key="2">
    <source>
        <dbReference type="EMBL" id="EWC62550.1"/>
    </source>
</evidence>
<name>W7INS1_9PSEU</name>
<dbReference type="Proteomes" id="UP000019277">
    <property type="component" value="Unassembled WGS sequence"/>
</dbReference>
<dbReference type="EMBL" id="AYXG01000076">
    <property type="protein sequence ID" value="EWC62550.1"/>
    <property type="molecule type" value="Genomic_DNA"/>
</dbReference>
<dbReference type="SUPFAM" id="SSF56112">
    <property type="entry name" value="Protein kinase-like (PK-like)"/>
    <property type="match status" value="1"/>
</dbReference>
<accession>W7INS1</accession>
<dbReference type="Gene3D" id="3.90.1200.10">
    <property type="match status" value="1"/>
</dbReference>
<sequence length="301" mass="32772">MDPVGTCHSEPVETGTGVWSSDAWFEWAVSWLDDRLAVAGRARTGPARRHRVRPWSVVLTAPTDAGPVWLKATAPGTAFEAGLYELLPRIAPDHVVAPIATDLDRGLLLLPHREPLRDADLVDVLPVYAEFQRAVAPHVDRVLAAGVADMRAPVMPERFAEARRVIGTSPELAGFADTFGAWCARLAESTVPPSLDHNDLHADNFLVGPRFYDWGDAVVAHPFASLLVPLQQVGPEERDRVRDAYLEVFDDLAPRADLVATAELACRVAVVARALVWHRAVSPEPGDYTDAPLATLRSLLG</sequence>